<evidence type="ECO:0000313" key="3">
    <source>
        <dbReference type="Proteomes" id="UP000054538"/>
    </source>
</evidence>
<organism evidence="2 3">
    <name type="scientific">Paxillus rubicundulus Ve08.2h10</name>
    <dbReference type="NCBI Taxonomy" id="930991"/>
    <lineage>
        <taxon>Eukaryota</taxon>
        <taxon>Fungi</taxon>
        <taxon>Dikarya</taxon>
        <taxon>Basidiomycota</taxon>
        <taxon>Agaricomycotina</taxon>
        <taxon>Agaricomycetes</taxon>
        <taxon>Agaricomycetidae</taxon>
        <taxon>Boletales</taxon>
        <taxon>Paxilineae</taxon>
        <taxon>Paxillaceae</taxon>
        <taxon>Paxillus</taxon>
    </lineage>
</organism>
<feature type="compositionally biased region" description="Polar residues" evidence="1">
    <location>
        <begin position="178"/>
        <end position="193"/>
    </location>
</feature>
<dbReference type="Proteomes" id="UP000054538">
    <property type="component" value="Unassembled WGS sequence"/>
</dbReference>
<sequence length="300" mass="29208">MLLDSRAAVPPLGLSERTFADLLVWCHEYHRSASGVLLSRQEPNCAAGTGGAAGQSTLPPASVPHDSNDPGNTSRGRLTSTPSSTAQRGSAADISGHNDTPAHQGNGAAPHGGSDPSNTGRERPISTSSSTALSGSAADISGANGVPIHQGNGAAPHGSGDRGDTGRERPSSTSSSTAQPGSATDTSETNNAPTAHGNGATPSLSGGHDSQSASPGSGSRSGTPASPTDGDGATILRETVPPAIPAPAATSTNPSTSSSSVTPTTSQAATATNSCPPGNILAVSDTVDGDIAGLTICVAV</sequence>
<dbReference type="AlphaFoldDB" id="A0A0D0E5P1"/>
<proteinExistence type="predicted"/>
<reference evidence="3" key="2">
    <citation type="submission" date="2015-01" db="EMBL/GenBank/DDBJ databases">
        <title>Evolutionary Origins and Diversification of the Mycorrhizal Mutualists.</title>
        <authorList>
            <consortium name="DOE Joint Genome Institute"/>
            <consortium name="Mycorrhizal Genomics Consortium"/>
            <person name="Kohler A."/>
            <person name="Kuo A."/>
            <person name="Nagy L.G."/>
            <person name="Floudas D."/>
            <person name="Copeland A."/>
            <person name="Barry K.W."/>
            <person name="Cichocki N."/>
            <person name="Veneault-Fourrey C."/>
            <person name="LaButti K."/>
            <person name="Lindquist E.A."/>
            <person name="Lipzen A."/>
            <person name="Lundell T."/>
            <person name="Morin E."/>
            <person name="Murat C."/>
            <person name="Riley R."/>
            <person name="Ohm R."/>
            <person name="Sun H."/>
            <person name="Tunlid A."/>
            <person name="Henrissat B."/>
            <person name="Grigoriev I.V."/>
            <person name="Hibbett D.S."/>
            <person name="Martin F."/>
        </authorList>
    </citation>
    <scope>NUCLEOTIDE SEQUENCE [LARGE SCALE GENOMIC DNA]</scope>
    <source>
        <strain evidence="3">Ve08.2h10</strain>
    </source>
</reference>
<evidence type="ECO:0000256" key="1">
    <source>
        <dbReference type="SAM" id="MobiDB-lite"/>
    </source>
</evidence>
<feature type="region of interest" description="Disordered" evidence="1">
    <location>
        <begin position="46"/>
        <end position="275"/>
    </location>
</feature>
<dbReference type="InParanoid" id="A0A0D0E5P1"/>
<dbReference type="HOGENOM" id="CLU_799504_0_0_1"/>
<feature type="compositionally biased region" description="Polar residues" evidence="1">
    <location>
        <begin position="69"/>
        <end position="88"/>
    </location>
</feature>
<accession>A0A0D0E5P1</accession>
<feature type="compositionally biased region" description="Low complexity" evidence="1">
    <location>
        <begin position="126"/>
        <end position="138"/>
    </location>
</feature>
<feature type="compositionally biased region" description="Low complexity" evidence="1">
    <location>
        <begin position="210"/>
        <end position="228"/>
    </location>
</feature>
<feature type="compositionally biased region" description="Low complexity" evidence="1">
    <location>
        <begin position="246"/>
        <end position="274"/>
    </location>
</feature>
<dbReference type="OrthoDB" id="2693030at2759"/>
<gene>
    <name evidence="2" type="ORF">PAXRUDRAFT_829599</name>
</gene>
<keyword evidence="3" id="KW-1185">Reference proteome</keyword>
<feature type="compositionally biased region" description="Basic and acidic residues" evidence="1">
    <location>
        <begin position="159"/>
        <end position="170"/>
    </location>
</feature>
<protein>
    <submittedName>
        <fullName evidence="2">Uncharacterized protein</fullName>
    </submittedName>
</protein>
<name>A0A0D0E5P1_9AGAM</name>
<dbReference type="EMBL" id="KN825239">
    <property type="protein sequence ID" value="KIK92835.1"/>
    <property type="molecule type" value="Genomic_DNA"/>
</dbReference>
<evidence type="ECO:0000313" key="2">
    <source>
        <dbReference type="EMBL" id="KIK92835.1"/>
    </source>
</evidence>
<reference evidence="2 3" key="1">
    <citation type="submission" date="2014-04" db="EMBL/GenBank/DDBJ databases">
        <authorList>
            <consortium name="DOE Joint Genome Institute"/>
            <person name="Kuo A."/>
            <person name="Kohler A."/>
            <person name="Jargeat P."/>
            <person name="Nagy L.G."/>
            <person name="Floudas D."/>
            <person name="Copeland A."/>
            <person name="Barry K.W."/>
            <person name="Cichocki N."/>
            <person name="Veneault-Fourrey C."/>
            <person name="LaButti K."/>
            <person name="Lindquist E.A."/>
            <person name="Lipzen A."/>
            <person name="Lundell T."/>
            <person name="Morin E."/>
            <person name="Murat C."/>
            <person name="Sun H."/>
            <person name="Tunlid A."/>
            <person name="Henrissat B."/>
            <person name="Grigoriev I.V."/>
            <person name="Hibbett D.S."/>
            <person name="Martin F."/>
            <person name="Nordberg H.P."/>
            <person name="Cantor M.N."/>
            <person name="Hua S.X."/>
        </authorList>
    </citation>
    <scope>NUCLEOTIDE SEQUENCE [LARGE SCALE GENOMIC DNA]</scope>
    <source>
        <strain evidence="2 3">Ve08.2h10</strain>
    </source>
</reference>